<dbReference type="SUPFAM" id="SSF54928">
    <property type="entry name" value="RNA-binding domain, RBD"/>
    <property type="match status" value="4"/>
</dbReference>
<dbReference type="InterPro" id="IPR012677">
    <property type="entry name" value="Nucleotide-bd_a/b_plait_sf"/>
</dbReference>
<dbReference type="GO" id="GO:0006397">
    <property type="term" value="P:mRNA processing"/>
    <property type="evidence" value="ECO:0007669"/>
    <property type="project" value="UniProtKB-KW"/>
</dbReference>
<gene>
    <name evidence="18 20" type="primary">PTBP1</name>
</gene>
<dbReference type="InterPro" id="IPR000504">
    <property type="entry name" value="RRM_dom"/>
</dbReference>
<dbReference type="VGNC" id="VGNC:2267">
    <property type="gene designation" value="PTBP1"/>
</dbReference>
<evidence type="ECO:0000256" key="3">
    <source>
        <dbReference type="ARBA" id="ARBA00022491"/>
    </source>
</evidence>
<dbReference type="GO" id="GO:0048025">
    <property type="term" value="P:negative regulation of mRNA splicing, via spliceosome"/>
    <property type="evidence" value="ECO:0007669"/>
    <property type="project" value="Ensembl"/>
</dbReference>
<keyword evidence="7" id="KW-0677">Repeat</keyword>
<dbReference type="InterPro" id="IPR055204">
    <property type="entry name" value="HNRNPL_RRM"/>
</dbReference>
<evidence type="ECO:0000256" key="7">
    <source>
        <dbReference type="ARBA" id="ARBA00022737"/>
    </source>
</evidence>
<evidence type="ECO:0000256" key="5">
    <source>
        <dbReference type="ARBA" id="ARBA00022553"/>
    </source>
</evidence>
<sequence length="680" mass="72031">MGVSLSWDVWGLVQRWGLGSCWEGGAPKDNGGPFSSCSQVDGSLPCPSELSLAGPRAARGSPAEVAAAGTYGLSWPRDSRVLLLLSGHQANVVSFLSLYSIVPDIAVGTKRGSDELFSTCVTNGPFIMSSNSASAANGNDSKKFKGDSRSAGVPSRVIHIRKLPIDVTEGEVISLGLPFGKVTNLLMLKGKNQAFIEMNTEEAANTMVNYYTSVTPVLRGQPIYIQFSNHKELKTDSSPNQAVRGPVADPSSPGTSGVGPAAGAGDSRPCLPQRAQAALQAVNSVQSGNLALAASAAAVDAGMAMAGQSPVLRIIVENLFYPVTLDVLHQIFSKFGTVLKIITFTKNNQFQALLQYADPVSAQHAKLSLDGQNIYNACCTLRIDFSKLTSLNVKYNNDKSRDYTRPDLPSGDSQPSLDQTMAAAFGAPGIISASPYAGAGFPPTFAIPQAAGLSVPNVHGALAPLAIPSAAAAAAAAGRIAIPGLAGAGNSVLLVSNLNPEVRGLFLRVYGDVQRVKILFNKKENALVQMADGNQAQLAMSHLNGHKLHGKPIRITLSKHQNVQLPREGQEDQGLTKDYGNSPLHRFKKPGSKNFQNIFPPSATLHLSNIPPSVSEEDLKVLFSSNGGVVKGFKFFQKDRKMALIQMGSVEEAVQALIDLHNHDLGENHHLRVSFSKSTI</sequence>
<dbReference type="EMBL" id="AACZ04000718">
    <property type="status" value="NOT_ANNOTATED_CDS"/>
    <property type="molecule type" value="Genomic_DNA"/>
</dbReference>
<dbReference type="PANTHER" id="PTHR15592">
    <property type="entry name" value="MATRIN 3/NUCLEAR PROTEIN 220-RELATED"/>
    <property type="match status" value="1"/>
</dbReference>
<name>A0A2I3SHF2_PANTR</name>
<dbReference type="InterPro" id="IPR035000">
    <property type="entry name" value="PTBP1_RRM1"/>
</dbReference>
<dbReference type="GeneTree" id="ENSGT01050000244924"/>
<reference evidence="18 19" key="1">
    <citation type="journal article" date="2005" name="Nature">
        <title>Initial sequence of the chimpanzee genome and comparison with the human genome.</title>
        <authorList>
            <consortium name="Chimpanzee sequencing and analysis consortium"/>
        </authorList>
    </citation>
    <scope>NUCLEOTIDE SEQUENCE [LARGE SCALE GENOMIC DNA]</scope>
</reference>
<evidence type="ECO:0000256" key="6">
    <source>
        <dbReference type="ARBA" id="ARBA00022664"/>
    </source>
</evidence>
<evidence type="ECO:0000256" key="4">
    <source>
        <dbReference type="ARBA" id="ARBA00022499"/>
    </source>
</evidence>
<dbReference type="CDD" id="cd12782">
    <property type="entry name" value="RRM2_PTBP1"/>
    <property type="match status" value="1"/>
</dbReference>
<reference evidence="18" key="3">
    <citation type="submission" date="2025-09" db="UniProtKB">
        <authorList>
            <consortium name="Ensembl"/>
        </authorList>
    </citation>
    <scope>IDENTIFICATION</scope>
</reference>
<keyword evidence="11" id="KW-0010">Activator</keyword>
<dbReference type="Proteomes" id="UP000002277">
    <property type="component" value="Chromosome 19"/>
</dbReference>
<dbReference type="GO" id="GO:0051148">
    <property type="term" value="P:negative regulation of muscle cell differentiation"/>
    <property type="evidence" value="ECO:0007669"/>
    <property type="project" value="Ensembl"/>
</dbReference>
<dbReference type="SMART" id="SM00360">
    <property type="entry name" value="RRM"/>
    <property type="match status" value="4"/>
</dbReference>
<dbReference type="InterPro" id="IPR021790">
    <property type="entry name" value="PTBP1-like_RRM2"/>
</dbReference>
<reference evidence="18" key="2">
    <citation type="submission" date="2025-08" db="UniProtKB">
        <authorList>
            <consortium name="Ensembl"/>
        </authorList>
    </citation>
    <scope>IDENTIFICATION</scope>
</reference>
<organism evidence="18 19">
    <name type="scientific">Pan troglodytes</name>
    <name type="common">Chimpanzee</name>
    <dbReference type="NCBI Taxonomy" id="9598"/>
    <lineage>
        <taxon>Eukaryota</taxon>
        <taxon>Metazoa</taxon>
        <taxon>Chordata</taxon>
        <taxon>Craniata</taxon>
        <taxon>Vertebrata</taxon>
        <taxon>Euteleostomi</taxon>
        <taxon>Mammalia</taxon>
        <taxon>Eutheria</taxon>
        <taxon>Euarchontoglires</taxon>
        <taxon>Primates</taxon>
        <taxon>Haplorrhini</taxon>
        <taxon>Catarrhini</taxon>
        <taxon>Hominidae</taxon>
        <taxon>Pan</taxon>
    </lineage>
</organism>
<evidence type="ECO:0000313" key="18">
    <source>
        <dbReference type="Ensembl" id="ENSPTRP00000076309.1"/>
    </source>
</evidence>
<keyword evidence="13" id="KW-0539">Nucleus</keyword>
<dbReference type="Pfam" id="PF11835">
    <property type="entry name" value="RRM_8"/>
    <property type="match status" value="1"/>
</dbReference>
<dbReference type="FunFam" id="3.30.70.330:FF:000036">
    <property type="entry name" value="polypyrimidine tract-binding protein 1 isoform X2"/>
    <property type="match status" value="1"/>
</dbReference>
<dbReference type="FunFam" id="3.30.70.330:FF:000018">
    <property type="entry name" value="Polypyrimidine tract-binding protein 2 isoform 1"/>
    <property type="match status" value="1"/>
</dbReference>
<feature type="domain" description="RRM" evidence="17">
    <location>
        <begin position="156"/>
        <end position="240"/>
    </location>
</feature>
<evidence type="ECO:0000256" key="2">
    <source>
        <dbReference type="ARBA" id="ARBA00019540"/>
    </source>
</evidence>
<evidence type="ECO:0000256" key="14">
    <source>
        <dbReference type="ARBA" id="ARBA00082016"/>
    </source>
</evidence>
<feature type="domain" description="RRM" evidence="17">
    <location>
        <begin position="603"/>
        <end position="678"/>
    </location>
</feature>
<keyword evidence="5" id="KW-0597">Phosphoprotein</keyword>
<dbReference type="Gene3D" id="3.30.70.330">
    <property type="match status" value="4"/>
</dbReference>
<dbReference type="InterPro" id="IPR006536">
    <property type="entry name" value="HnRNP-L/PTB"/>
</dbReference>
<dbReference type="FunCoup" id="A0A2I3SHF2">
    <property type="interactions" value="3122"/>
</dbReference>
<keyword evidence="3" id="KW-0678">Repressor</keyword>
<dbReference type="GO" id="GO:0005634">
    <property type="term" value="C:nucleus"/>
    <property type="evidence" value="ECO:0007669"/>
    <property type="project" value="UniProtKB-SubCell"/>
</dbReference>
<evidence type="ECO:0000256" key="12">
    <source>
        <dbReference type="ARBA" id="ARBA00023187"/>
    </source>
</evidence>
<keyword evidence="12" id="KW-0508">mRNA splicing</keyword>
<dbReference type="Pfam" id="PF13893">
    <property type="entry name" value="RRM_5"/>
    <property type="match status" value="1"/>
</dbReference>
<evidence type="ECO:0000256" key="16">
    <source>
        <dbReference type="SAM" id="MobiDB-lite"/>
    </source>
</evidence>
<dbReference type="Ensembl" id="ENSPTRT00000083104.1">
    <property type="protein sequence ID" value="ENSPTRP00000076309.1"/>
    <property type="gene ID" value="ENSPTRG00000010165.6"/>
</dbReference>
<keyword evidence="19" id="KW-1185">Reference proteome</keyword>
<dbReference type="GO" id="GO:0075522">
    <property type="term" value="P:IRES-dependent viral translational initiation"/>
    <property type="evidence" value="ECO:0007669"/>
    <property type="project" value="Ensembl"/>
</dbReference>
<dbReference type="Bgee" id="ENSPTRG00000010165">
    <property type="expression patterns" value="Expressed in cortex of kidney and 20 other cell types or tissues"/>
</dbReference>
<evidence type="ECO:0000256" key="1">
    <source>
        <dbReference type="ARBA" id="ARBA00004123"/>
    </source>
</evidence>
<keyword evidence="8" id="KW-0832">Ubl conjugation</keyword>
<keyword evidence="10" id="KW-0007">Acetylation</keyword>
<evidence type="ECO:0000256" key="9">
    <source>
        <dbReference type="ARBA" id="ARBA00022884"/>
    </source>
</evidence>
<dbReference type="NCBIfam" id="TIGR01649">
    <property type="entry name" value="hnRNP-L_PTB"/>
    <property type="match status" value="1"/>
</dbReference>
<evidence type="ECO:0000256" key="13">
    <source>
        <dbReference type="ARBA" id="ARBA00023242"/>
    </source>
</evidence>
<protein>
    <recommendedName>
        <fullName evidence="2">Polypyrimidine tract-binding protein 1</fullName>
    </recommendedName>
    <alternativeName>
        <fullName evidence="14">Heterogeneous nuclear ribonucleoprotein I</fullName>
    </alternativeName>
</protein>
<evidence type="ECO:0000256" key="15">
    <source>
        <dbReference type="PROSITE-ProRule" id="PRU00176"/>
    </source>
</evidence>
<keyword evidence="4" id="KW-1017">Isopeptide bond</keyword>
<comment type="subcellular location">
    <subcellularLocation>
        <location evidence="1">Nucleus</location>
    </subcellularLocation>
</comment>
<dbReference type="GO" id="GO:0070886">
    <property type="term" value="P:positive regulation of calcineurin-NFAT signaling cascade"/>
    <property type="evidence" value="ECO:0007669"/>
    <property type="project" value="Ensembl"/>
</dbReference>
<evidence type="ECO:0000256" key="11">
    <source>
        <dbReference type="ARBA" id="ARBA00023159"/>
    </source>
</evidence>
<dbReference type="FunFam" id="3.30.70.330:FF:000162">
    <property type="entry name" value="polypyrimidine tract-binding protein 1 isoform X2"/>
    <property type="match status" value="1"/>
</dbReference>
<dbReference type="CDD" id="cd12777">
    <property type="entry name" value="RRM1_PTBP1"/>
    <property type="match status" value="1"/>
</dbReference>
<accession>A0A2I3SHF2</accession>
<dbReference type="InParanoid" id="A0A2I3SHF2"/>
<dbReference type="AlphaFoldDB" id="A0A2I3SHF2"/>
<evidence type="ECO:0000313" key="20">
    <source>
        <dbReference type="VGNC" id="VGNC:2267"/>
    </source>
</evidence>
<keyword evidence="6" id="KW-0507">mRNA processing</keyword>
<dbReference type="InterPro" id="IPR035979">
    <property type="entry name" value="RBD_domain_sf"/>
</dbReference>
<evidence type="ECO:0000313" key="19">
    <source>
        <dbReference type="Proteomes" id="UP000002277"/>
    </source>
</evidence>
<feature type="region of interest" description="Disordered" evidence="16">
    <location>
        <begin position="235"/>
        <end position="269"/>
    </location>
</feature>
<feature type="domain" description="RRM" evidence="17">
    <location>
        <begin position="312"/>
        <end position="388"/>
    </location>
</feature>
<keyword evidence="9 15" id="KW-0694">RNA-binding</keyword>
<evidence type="ECO:0000256" key="10">
    <source>
        <dbReference type="ARBA" id="ARBA00022990"/>
    </source>
</evidence>
<dbReference type="GO" id="GO:0008380">
    <property type="term" value="P:RNA splicing"/>
    <property type="evidence" value="ECO:0007669"/>
    <property type="project" value="UniProtKB-KW"/>
</dbReference>
<dbReference type="Pfam" id="PF22976">
    <property type="entry name" value="RRM_10"/>
    <property type="match status" value="1"/>
</dbReference>
<feature type="domain" description="RRM" evidence="17">
    <location>
        <begin position="478"/>
        <end position="560"/>
    </location>
</feature>
<dbReference type="GO" id="GO:0000381">
    <property type="term" value="P:regulation of alternative mRNA splicing, via spliceosome"/>
    <property type="evidence" value="ECO:0007669"/>
    <property type="project" value="Ensembl"/>
</dbReference>
<evidence type="ECO:0000256" key="8">
    <source>
        <dbReference type="ARBA" id="ARBA00022843"/>
    </source>
</evidence>
<dbReference type="GO" id="GO:0036002">
    <property type="term" value="F:pre-mRNA binding"/>
    <property type="evidence" value="ECO:0007669"/>
    <property type="project" value="Ensembl"/>
</dbReference>
<dbReference type="PROSITE" id="PS50102">
    <property type="entry name" value="RRM"/>
    <property type="match status" value="4"/>
</dbReference>
<evidence type="ECO:0000259" key="17">
    <source>
        <dbReference type="PROSITE" id="PS50102"/>
    </source>
</evidence>
<dbReference type="FunFam" id="3.30.70.330:FF:000032">
    <property type="entry name" value="Polypyrimidine tract-binding protein 2 isoform 1"/>
    <property type="match status" value="1"/>
</dbReference>
<proteinExistence type="predicted"/>